<proteinExistence type="predicted"/>
<dbReference type="EMBL" id="WSZM01000237">
    <property type="protein sequence ID" value="KAF4037549.1"/>
    <property type="molecule type" value="Genomic_DNA"/>
</dbReference>
<evidence type="ECO:0000313" key="1">
    <source>
        <dbReference type="EMBL" id="KAF4037549.1"/>
    </source>
</evidence>
<reference evidence="1" key="1">
    <citation type="submission" date="2020-04" db="EMBL/GenBank/DDBJ databases">
        <title>Hybrid Assembly of Korean Phytophthora infestans isolates.</title>
        <authorList>
            <person name="Prokchorchik M."/>
            <person name="Lee Y."/>
            <person name="Seo J."/>
            <person name="Cho J.-H."/>
            <person name="Park Y.-E."/>
            <person name="Jang D.-C."/>
            <person name="Im J.-S."/>
            <person name="Choi J.-G."/>
            <person name="Park H.-J."/>
            <person name="Lee G.-B."/>
            <person name="Lee Y.-G."/>
            <person name="Hong S.-Y."/>
            <person name="Cho K."/>
            <person name="Sohn K.H."/>
        </authorList>
    </citation>
    <scope>NUCLEOTIDE SEQUENCE</scope>
    <source>
        <strain evidence="1">KR_1_A1</strain>
        <strain evidence="2">KR_2_A2</strain>
    </source>
</reference>
<name>A0A833W0Z2_PHYIN</name>
<protein>
    <submittedName>
        <fullName evidence="1">Uncharacterized protein</fullName>
    </submittedName>
</protein>
<gene>
    <name evidence="1" type="ORF">GN244_ATG10283</name>
    <name evidence="2" type="ORF">GN958_ATG10999</name>
</gene>
<dbReference type="AlphaFoldDB" id="A0A833W0Z2"/>
<dbReference type="Proteomes" id="UP000602510">
    <property type="component" value="Unassembled WGS sequence"/>
</dbReference>
<evidence type="ECO:0000313" key="2">
    <source>
        <dbReference type="EMBL" id="KAF4139758.1"/>
    </source>
</evidence>
<evidence type="ECO:0000313" key="3">
    <source>
        <dbReference type="Proteomes" id="UP000602510"/>
    </source>
</evidence>
<sequence>MHTCRRYTEWQQLVCILTGNVAVDATKRFKLKVHGSTQGRFWDGGHVDIRDGNTVLRVVKSMLLCLQSRDSGVEDW</sequence>
<dbReference type="Proteomes" id="UP000704712">
    <property type="component" value="Unassembled WGS sequence"/>
</dbReference>
<accession>A0A833W0Z2</accession>
<organism evidence="1 3">
    <name type="scientific">Phytophthora infestans</name>
    <name type="common">Potato late blight agent</name>
    <name type="synonym">Botrytis infestans</name>
    <dbReference type="NCBI Taxonomy" id="4787"/>
    <lineage>
        <taxon>Eukaryota</taxon>
        <taxon>Sar</taxon>
        <taxon>Stramenopiles</taxon>
        <taxon>Oomycota</taxon>
        <taxon>Peronosporomycetes</taxon>
        <taxon>Peronosporales</taxon>
        <taxon>Peronosporaceae</taxon>
        <taxon>Phytophthora</taxon>
    </lineage>
</organism>
<keyword evidence="3" id="KW-1185">Reference proteome</keyword>
<dbReference type="EMBL" id="JAACNO010001546">
    <property type="protein sequence ID" value="KAF4139758.1"/>
    <property type="molecule type" value="Genomic_DNA"/>
</dbReference>
<comment type="caution">
    <text evidence="1">The sequence shown here is derived from an EMBL/GenBank/DDBJ whole genome shotgun (WGS) entry which is preliminary data.</text>
</comment>